<organism evidence="2 3">
    <name type="scientific">Neomesorhizobium albiziae</name>
    <dbReference type="NCBI Taxonomy" id="335020"/>
    <lineage>
        <taxon>Bacteria</taxon>
        <taxon>Pseudomonadati</taxon>
        <taxon>Pseudomonadota</taxon>
        <taxon>Alphaproteobacteria</taxon>
        <taxon>Hyphomicrobiales</taxon>
        <taxon>Phyllobacteriaceae</taxon>
        <taxon>Neomesorhizobium</taxon>
    </lineage>
</organism>
<gene>
    <name evidence="2" type="ORF">SAMN04488498_102537</name>
</gene>
<feature type="domain" description="Zinc finger CGNR" evidence="1">
    <location>
        <begin position="170"/>
        <end position="210"/>
    </location>
</feature>
<dbReference type="InterPro" id="IPR021005">
    <property type="entry name" value="Znf_CGNR"/>
</dbReference>
<evidence type="ECO:0000259" key="1">
    <source>
        <dbReference type="Pfam" id="PF11706"/>
    </source>
</evidence>
<proteinExistence type="predicted"/>
<keyword evidence="3" id="KW-1185">Reference proteome</keyword>
<sequence>MGVSYSSLMTASRHPASVMAAIAAPGDGLCLDFVNTRYWRGSAVPTDELTGFQPLHGWLKEKGGHEEKTLDAAGAWAAKAPAKAGELFGEAIALRETIHRLFAAAASEAALPVADFDALNATLAIAPARGRLASPDGGWEVCLPGVSVSALLAPVLWSAADLLLSRKDRRIRQCANEKCRFLFIDESKNGTRRWCDMSSCGNRAKAHRHLMKKKQG</sequence>
<dbReference type="InterPro" id="IPR010852">
    <property type="entry name" value="ABATE"/>
</dbReference>
<dbReference type="Gene3D" id="1.10.3300.10">
    <property type="entry name" value="Jann2411-like domain"/>
    <property type="match status" value="1"/>
</dbReference>
<name>A0A1I3WZ07_9HYPH</name>
<evidence type="ECO:0000313" key="3">
    <source>
        <dbReference type="Proteomes" id="UP000323300"/>
    </source>
</evidence>
<accession>A0A1I3WZ07</accession>
<dbReference type="PANTHER" id="PTHR35525">
    <property type="entry name" value="BLL6575 PROTEIN"/>
    <property type="match status" value="1"/>
</dbReference>
<reference evidence="2 3" key="1">
    <citation type="submission" date="2016-10" db="EMBL/GenBank/DDBJ databases">
        <authorList>
            <person name="Varghese N."/>
            <person name="Submissions S."/>
        </authorList>
    </citation>
    <scope>NUCLEOTIDE SEQUENCE [LARGE SCALE GENOMIC DNA]</scope>
    <source>
        <strain evidence="2 3">DSM 21822</strain>
    </source>
</reference>
<dbReference type="SUPFAM" id="SSF160904">
    <property type="entry name" value="Jann2411-like"/>
    <property type="match status" value="1"/>
</dbReference>
<dbReference type="Pfam" id="PF11706">
    <property type="entry name" value="zf-CGNR"/>
    <property type="match status" value="1"/>
</dbReference>
<evidence type="ECO:0000313" key="2">
    <source>
        <dbReference type="EMBL" id="SFK11701.1"/>
    </source>
</evidence>
<dbReference type="PANTHER" id="PTHR35525:SF3">
    <property type="entry name" value="BLL6575 PROTEIN"/>
    <property type="match status" value="1"/>
</dbReference>
<protein>
    <submittedName>
        <fullName evidence="2">Conserved protein containing a Zn-ribbon-like motif, possibly RNA-binding</fullName>
    </submittedName>
</protein>
<dbReference type="Pfam" id="PF07336">
    <property type="entry name" value="ABATE"/>
    <property type="match status" value="1"/>
</dbReference>
<dbReference type="EMBL" id="FOSL01000002">
    <property type="protein sequence ID" value="SFK11701.1"/>
    <property type="molecule type" value="Genomic_DNA"/>
</dbReference>
<dbReference type="AlphaFoldDB" id="A0A1I3WZ07"/>
<dbReference type="InterPro" id="IPR023286">
    <property type="entry name" value="ABATE_dom_sf"/>
</dbReference>
<dbReference type="Proteomes" id="UP000323300">
    <property type="component" value="Unassembled WGS sequence"/>
</dbReference>